<dbReference type="InterPro" id="IPR036869">
    <property type="entry name" value="J_dom_sf"/>
</dbReference>
<proteinExistence type="predicted"/>
<evidence type="ECO:0000313" key="1">
    <source>
        <dbReference type="EMBL" id="KAF9607182.1"/>
    </source>
</evidence>
<dbReference type="EMBL" id="JADFTS010000005">
    <property type="protein sequence ID" value="KAF9607182.1"/>
    <property type="molecule type" value="Genomic_DNA"/>
</dbReference>
<protein>
    <submittedName>
        <fullName evidence="1">Uncharacterized protein</fullName>
    </submittedName>
</protein>
<dbReference type="InterPro" id="IPR018253">
    <property type="entry name" value="DnaJ_domain_CS"/>
</dbReference>
<name>A0A835HZX2_9MAGN</name>
<dbReference type="Proteomes" id="UP000631114">
    <property type="component" value="Unassembled WGS sequence"/>
</dbReference>
<dbReference type="SUPFAM" id="SSF46565">
    <property type="entry name" value="Chaperone J-domain"/>
    <property type="match status" value="1"/>
</dbReference>
<dbReference type="Gene3D" id="1.10.287.110">
    <property type="entry name" value="DnaJ domain"/>
    <property type="match status" value="1"/>
</dbReference>
<dbReference type="OrthoDB" id="10250354at2759"/>
<reference evidence="1 2" key="1">
    <citation type="submission" date="2020-10" db="EMBL/GenBank/DDBJ databases">
        <title>The Coptis chinensis genome and diversification of protoberbering-type alkaloids.</title>
        <authorList>
            <person name="Wang B."/>
            <person name="Shu S."/>
            <person name="Song C."/>
            <person name="Liu Y."/>
        </authorList>
    </citation>
    <scope>NUCLEOTIDE SEQUENCE [LARGE SCALE GENOMIC DNA]</scope>
    <source>
        <strain evidence="1">HL-2020</strain>
        <tissue evidence="1">Leaf</tissue>
    </source>
</reference>
<organism evidence="1 2">
    <name type="scientific">Coptis chinensis</name>
    <dbReference type="NCBI Taxonomy" id="261450"/>
    <lineage>
        <taxon>Eukaryota</taxon>
        <taxon>Viridiplantae</taxon>
        <taxon>Streptophyta</taxon>
        <taxon>Embryophyta</taxon>
        <taxon>Tracheophyta</taxon>
        <taxon>Spermatophyta</taxon>
        <taxon>Magnoliopsida</taxon>
        <taxon>Ranunculales</taxon>
        <taxon>Ranunculaceae</taxon>
        <taxon>Coptidoideae</taxon>
        <taxon>Coptis</taxon>
    </lineage>
</organism>
<keyword evidence="2" id="KW-1185">Reference proteome</keyword>
<dbReference type="PROSITE" id="PS00636">
    <property type="entry name" value="DNAJ_1"/>
    <property type="match status" value="1"/>
</dbReference>
<sequence>MSVQLGRVVWGWVFPLHMDNTFADWVRSMMAVALQHEDDVDWETNFMADALSQFRDPIVARMMRGYRTQWQWVKQFIKIQAAYELLIDGEKRRQYDNEHRVNPMKRLPNDFAKTYLKEGVQHLTIETSDGRTWPAVSPSKRYLK</sequence>
<dbReference type="AlphaFoldDB" id="A0A835HZX2"/>
<comment type="caution">
    <text evidence="1">The sequence shown here is derived from an EMBL/GenBank/DDBJ whole genome shotgun (WGS) entry which is preliminary data.</text>
</comment>
<evidence type="ECO:0000313" key="2">
    <source>
        <dbReference type="Proteomes" id="UP000631114"/>
    </source>
</evidence>
<gene>
    <name evidence="1" type="ORF">IFM89_032404</name>
</gene>
<accession>A0A835HZX2</accession>